<organism evidence="3 4">
    <name type="scientific">Actinopolyspora mzabensis</name>
    <dbReference type="NCBI Taxonomy" id="995066"/>
    <lineage>
        <taxon>Bacteria</taxon>
        <taxon>Bacillati</taxon>
        <taxon>Actinomycetota</taxon>
        <taxon>Actinomycetes</taxon>
        <taxon>Actinopolysporales</taxon>
        <taxon>Actinopolysporaceae</taxon>
        <taxon>Actinopolyspora</taxon>
    </lineage>
</organism>
<evidence type="ECO:0000256" key="1">
    <source>
        <dbReference type="SAM" id="MobiDB-lite"/>
    </source>
</evidence>
<sequence length="325" mass="35150">MAESNSENRPGQGLVDELPTGQLNKAAQKLVQALLSRAVGSVSSRVENLTERLGAVAEGGGSGLVRAITGKEKQNGAREGSGALTRLTSRLSSGAATLSSGAATAAKTVGQAVGAGGGGEAGGGSGSDGSSGGGTKAVNIIEEFDVGLPLRDAYNQWTELEDFPTFTRKVENVDQESDEKVNWRARIMWSHRSWESTIIDQIPDTRIVWRSTGTKGSVDGSVTFHDLAPSLTRILLVLEYYPEGFLEKTGNLWRAQGRRVRADLKQIKRHMMTSTILEQDEVEGWRGEIRDSEVVRSHEEALQQEQEEEQNDGEDYYDEEPDAEG</sequence>
<evidence type="ECO:0000313" key="4">
    <source>
        <dbReference type="Proteomes" id="UP000199213"/>
    </source>
</evidence>
<dbReference type="InterPro" id="IPR005031">
    <property type="entry name" value="COQ10_START"/>
</dbReference>
<dbReference type="PANTHER" id="PTHR33824:SF7">
    <property type="entry name" value="POLYKETIDE CYCLASE_DEHYDRASE AND LIPID TRANSPORT SUPERFAMILY PROTEIN"/>
    <property type="match status" value="1"/>
</dbReference>
<dbReference type="CDD" id="cd07817">
    <property type="entry name" value="SRPBCC_8"/>
    <property type="match status" value="1"/>
</dbReference>
<dbReference type="Gene3D" id="3.30.530.20">
    <property type="match status" value="1"/>
</dbReference>
<protein>
    <submittedName>
        <fullName evidence="3">Uncharacterized membrane protein</fullName>
    </submittedName>
</protein>
<feature type="compositionally biased region" description="Gly residues" evidence="1">
    <location>
        <begin position="117"/>
        <end position="135"/>
    </location>
</feature>
<gene>
    <name evidence="3" type="ORF">SAMN04487820_11023</name>
</gene>
<dbReference type="SUPFAM" id="SSF55961">
    <property type="entry name" value="Bet v1-like"/>
    <property type="match status" value="1"/>
</dbReference>
<dbReference type="EMBL" id="FNFM01000010">
    <property type="protein sequence ID" value="SDK61927.1"/>
    <property type="molecule type" value="Genomic_DNA"/>
</dbReference>
<proteinExistence type="predicted"/>
<feature type="region of interest" description="Disordered" evidence="1">
    <location>
        <begin position="1"/>
        <end position="20"/>
    </location>
</feature>
<evidence type="ECO:0000313" key="3">
    <source>
        <dbReference type="EMBL" id="SDK61927.1"/>
    </source>
</evidence>
<dbReference type="RefSeq" id="WP_218120201.1">
    <property type="nucleotide sequence ID" value="NZ_FNFM01000010.1"/>
</dbReference>
<accession>A0A1G9DDP3</accession>
<evidence type="ECO:0000259" key="2">
    <source>
        <dbReference type="Pfam" id="PF03364"/>
    </source>
</evidence>
<keyword evidence="4" id="KW-1185">Reference proteome</keyword>
<feature type="region of interest" description="Disordered" evidence="1">
    <location>
        <begin position="117"/>
        <end position="136"/>
    </location>
</feature>
<reference evidence="4" key="1">
    <citation type="submission" date="2016-10" db="EMBL/GenBank/DDBJ databases">
        <authorList>
            <person name="Varghese N."/>
            <person name="Submissions S."/>
        </authorList>
    </citation>
    <scope>NUCLEOTIDE SEQUENCE [LARGE SCALE GENOMIC DNA]</scope>
    <source>
        <strain evidence="4">DSM 45460</strain>
    </source>
</reference>
<dbReference type="InterPro" id="IPR047137">
    <property type="entry name" value="ORF3"/>
</dbReference>
<dbReference type="AlphaFoldDB" id="A0A1G9DDP3"/>
<dbReference type="PANTHER" id="PTHR33824">
    <property type="entry name" value="POLYKETIDE CYCLASE/DEHYDRASE AND LIPID TRANSPORT SUPERFAMILY PROTEIN"/>
    <property type="match status" value="1"/>
</dbReference>
<name>A0A1G9DDP3_ACTMZ</name>
<dbReference type="Proteomes" id="UP000199213">
    <property type="component" value="Unassembled WGS sequence"/>
</dbReference>
<feature type="compositionally biased region" description="Acidic residues" evidence="1">
    <location>
        <begin position="305"/>
        <end position="325"/>
    </location>
</feature>
<feature type="region of interest" description="Disordered" evidence="1">
    <location>
        <begin position="293"/>
        <end position="325"/>
    </location>
</feature>
<feature type="domain" description="Coenzyme Q-binding protein COQ10 START" evidence="2">
    <location>
        <begin position="146"/>
        <end position="266"/>
    </location>
</feature>
<dbReference type="Pfam" id="PF03364">
    <property type="entry name" value="Polyketide_cyc"/>
    <property type="match status" value="1"/>
</dbReference>
<dbReference type="InterPro" id="IPR023393">
    <property type="entry name" value="START-like_dom_sf"/>
</dbReference>